<dbReference type="AlphaFoldDB" id="A0A2P4QJQ3"/>
<dbReference type="Gene3D" id="2.80.10.50">
    <property type="match status" value="1"/>
</dbReference>
<dbReference type="Proteomes" id="UP000018888">
    <property type="component" value="Unassembled WGS sequence"/>
</dbReference>
<evidence type="ECO:0000313" key="2">
    <source>
        <dbReference type="Proteomes" id="UP000018888"/>
    </source>
</evidence>
<protein>
    <recommendedName>
        <fullName evidence="3">MIR domain-containing protein</fullName>
    </recommendedName>
</protein>
<keyword evidence="2" id="KW-1185">Reference proteome</keyword>
<dbReference type="EMBL" id="AUPC02000037">
    <property type="protein sequence ID" value="POG77877.1"/>
    <property type="molecule type" value="Genomic_DNA"/>
</dbReference>
<proteinExistence type="predicted"/>
<evidence type="ECO:0008006" key="3">
    <source>
        <dbReference type="Google" id="ProtNLM"/>
    </source>
</evidence>
<comment type="caution">
    <text evidence="1">The sequence shown here is derived from an EMBL/GenBank/DDBJ whole genome shotgun (WGS) entry which is preliminary data.</text>
</comment>
<reference evidence="1 2" key="1">
    <citation type="journal article" date="2013" name="Proc. Natl. Acad. Sci. U.S.A.">
        <title>Genome of an arbuscular mycorrhizal fungus provides insight into the oldest plant symbiosis.</title>
        <authorList>
            <person name="Tisserant E."/>
            <person name="Malbreil M."/>
            <person name="Kuo A."/>
            <person name="Kohler A."/>
            <person name="Symeonidi A."/>
            <person name="Balestrini R."/>
            <person name="Charron P."/>
            <person name="Duensing N."/>
            <person name="Frei Dit Frey N."/>
            <person name="Gianinazzi-Pearson V."/>
            <person name="Gilbert L.B."/>
            <person name="Handa Y."/>
            <person name="Herr J.R."/>
            <person name="Hijri M."/>
            <person name="Koul R."/>
            <person name="Kawaguchi M."/>
            <person name="Krajinski F."/>
            <person name="Lammers P.J."/>
            <person name="Masclaux F.G."/>
            <person name="Murat C."/>
            <person name="Morin E."/>
            <person name="Ndikumana S."/>
            <person name="Pagni M."/>
            <person name="Petitpierre D."/>
            <person name="Requena N."/>
            <person name="Rosikiewicz P."/>
            <person name="Riley R."/>
            <person name="Saito K."/>
            <person name="San Clemente H."/>
            <person name="Shapiro H."/>
            <person name="van Tuinen D."/>
            <person name="Becard G."/>
            <person name="Bonfante P."/>
            <person name="Paszkowski U."/>
            <person name="Shachar-Hill Y.Y."/>
            <person name="Tuskan G.A."/>
            <person name="Young P.W."/>
            <person name="Sanders I.R."/>
            <person name="Henrissat B."/>
            <person name="Rensing S.A."/>
            <person name="Grigoriev I.V."/>
            <person name="Corradi N."/>
            <person name="Roux C."/>
            <person name="Martin F."/>
        </authorList>
    </citation>
    <scope>NUCLEOTIDE SEQUENCE [LARGE SCALE GENOMIC DNA]</scope>
    <source>
        <strain evidence="1 2">DAOM 197198</strain>
    </source>
</reference>
<dbReference type="SUPFAM" id="SSF82109">
    <property type="entry name" value="MIR domain"/>
    <property type="match status" value="1"/>
</dbReference>
<accession>A0A2P4QJQ3</accession>
<evidence type="ECO:0000313" key="1">
    <source>
        <dbReference type="EMBL" id="POG77877.1"/>
    </source>
</evidence>
<name>A0A2P4QJQ3_RHIID</name>
<sequence length="64" mass="7397">MNDLVKEFVEIITVELNLIKNGSIVALKHVVTGKYLSSIENLRYTTGSMNQLVYLFIHFFLLHQ</sequence>
<organism evidence="1 2">
    <name type="scientific">Rhizophagus irregularis (strain DAOM 181602 / DAOM 197198 / MUCL 43194)</name>
    <name type="common">Arbuscular mycorrhizal fungus</name>
    <name type="synonym">Glomus intraradices</name>
    <dbReference type="NCBI Taxonomy" id="747089"/>
    <lineage>
        <taxon>Eukaryota</taxon>
        <taxon>Fungi</taxon>
        <taxon>Fungi incertae sedis</taxon>
        <taxon>Mucoromycota</taxon>
        <taxon>Glomeromycotina</taxon>
        <taxon>Glomeromycetes</taxon>
        <taxon>Glomerales</taxon>
        <taxon>Glomeraceae</taxon>
        <taxon>Rhizophagus</taxon>
    </lineage>
</organism>
<reference evidence="1 2" key="2">
    <citation type="journal article" date="2018" name="New Phytol.">
        <title>High intraspecific genome diversity in the model arbuscular mycorrhizal symbiont Rhizophagus irregularis.</title>
        <authorList>
            <person name="Chen E.C.H."/>
            <person name="Morin E."/>
            <person name="Beaudet D."/>
            <person name="Noel J."/>
            <person name="Yildirir G."/>
            <person name="Ndikumana S."/>
            <person name="Charron P."/>
            <person name="St-Onge C."/>
            <person name="Giorgi J."/>
            <person name="Kruger M."/>
            <person name="Marton T."/>
            <person name="Ropars J."/>
            <person name="Grigoriev I.V."/>
            <person name="Hainaut M."/>
            <person name="Henrissat B."/>
            <person name="Roux C."/>
            <person name="Martin F."/>
            <person name="Corradi N."/>
        </authorList>
    </citation>
    <scope>NUCLEOTIDE SEQUENCE [LARGE SCALE GENOMIC DNA]</scope>
    <source>
        <strain evidence="1 2">DAOM 197198</strain>
    </source>
</reference>
<dbReference type="InterPro" id="IPR036300">
    <property type="entry name" value="MIR_dom_sf"/>
</dbReference>
<gene>
    <name evidence="1" type="ORF">GLOIN_2v1544358</name>
</gene>